<dbReference type="AlphaFoldDB" id="A0A8J4GE29"/>
<evidence type="ECO:0000313" key="1">
    <source>
        <dbReference type="EMBL" id="GIM05391.1"/>
    </source>
</evidence>
<reference evidence="1" key="1">
    <citation type="journal article" date="2021" name="Proc. Natl. Acad. Sci. U.S.A.">
        <title>Three genomes in the algal genus Volvox reveal the fate of a haploid sex-determining region after a transition to homothallism.</title>
        <authorList>
            <person name="Yamamoto K."/>
            <person name="Hamaji T."/>
            <person name="Kawai-Toyooka H."/>
            <person name="Matsuzaki R."/>
            <person name="Takahashi F."/>
            <person name="Nishimura Y."/>
            <person name="Kawachi M."/>
            <person name="Noguchi H."/>
            <person name="Minakuchi Y."/>
            <person name="Umen J.G."/>
            <person name="Toyoda A."/>
            <person name="Nozaki H."/>
        </authorList>
    </citation>
    <scope>NUCLEOTIDE SEQUENCE</scope>
    <source>
        <strain evidence="1">NIES-3785</strain>
    </source>
</reference>
<dbReference type="Proteomes" id="UP000722791">
    <property type="component" value="Unassembled WGS sequence"/>
</dbReference>
<evidence type="ECO:0000313" key="2">
    <source>
        <dbReference type="Proteomes" id="UP000722791"/>
    </source>
</evidence>
<organism evidence="1 2">
    <name type="scientific">Volvox reticuliferus</name>
    <dbReference type="NCBI Taxonomy" id="1737510"/>
    <lineage>
        <taxon>Eukaryota</taxon>
        <taxon>Viridiplantae</taxon>
        <taxon>Chlorophyta</taxon>
        <taxon>core chlorophytes</taxon>
        <taxon>Chlorophyceae</taxon>
        <taxon>CS clade</taxon>
        <taxon>Chlamydomonadales</taxon>
        <taxon>Volvocaceae</taxon>
        <taxon>Volvox</taxon>
    </lineage>
</organism>
<feature type="non-terminal residue" evidence="1">
    <location>
        <position position="387"/>
    </location>
</feature>
<accession>A0A8J4GE29</accession>
<dbReference type="EMBL" id="BNCQ01000018">
    <property type="protein sequence ID" value="GIM05391.1"/>
    <property type="molecule type" value="Genomic_DNA"/>
</dbReference>
<comment type="caution">
    <text evidence="1">The sequence shown here is derived from an EMBL/GenBank/DDBJ whole genome shotgun (WGS) entry which is preliminary data.</text>
</comment>
<name>A0A8J4GE29_9CHLO</name>
<proteinExistence type="predicted"/>
<protein>
    <submittedName>
        <fullName evidence="1">Uncharacterized protein</fullName>
    </submittedName>
</protein>
<sequence>MGQCWVKLNVPSELEVTSVARSYREGAIYRLRHGDGPLSLEEQSVDELLGPLFKLALEARFGQQLCLHVFNCLTRVARLCLEQRQDGGPPLATRVARLREVAWEIEELFDNCSSRGWLLRLLCTTRLDALVKWRLDDLAELEAELTATPVNQPRSRSNNASGGGASLEMTDEFVREAEGAKALASGLRSARRLQESLASLLPSVMAPHGGAGNPTAMDNLMRRITPLVQGGDDPLRQLELHEEVQIAVASLSVGPHRALRHPDLQYFWWRHMAGLEEVPWSTLWPHLLTFLGNAPRMSDGAGDTEAALELLRSPKTVRQLQAAVHRMGYANYVNVAELDMAFGSGIINGECRTLDEQLKFLISPGRPVLLARTSKGARAEGWIKEAE</sequence>
<gene>
    <name evidence="1" type="ORF">Vretimale_9863</name>
</gene>